<dbReference type="AlphaFoldDB" id="A0A444ZMB7"/>
<sequence>MTVFDDENQAQENSFIYVIAEYLQKVDPKSDGAKWDWVAIYDECAAVLYQRDTIQAVTSFAKRNKLPVLMQEQMIAHLHMKYRTDIEGLQHQEFKYIFIFRLNTLLDINIV</sequence>
<name>A0A444ZMB7_ARAHY</name>
<comment type="caution">
    <text evidence="1">The sequence shown here is derived from an EMBL/GenBank/DDBJ whole genome shotgun (WGS) entry which is preliminary data.</text>
</comment>
<evidence type="ECO:0000313" key="2">
    <source>
        <dbReference type="Proteomes" id="UP000289738"/>
    </source>
</evidence>
<proteinExistence type="predicted"/>
<evidence type="ECO:0000313" key="1">
    <source>
        <dbReference type="EMBL" id="RYR15304.1"/>
    </source>
</evidence>
<protein>
    <submittedName>
        <fullName evidence="1">Uncharacterized protein</fullName>
    </submittedName>
</protein>
<gene>
    <name evidence="1" type="ORF">Ahy_B04g072042</name>
</gene>
<dbReference type="EMBL" id="SDMP01000014">
    <property type="protein sequence ID" value="RYR15304.1"/>
    <property type="molecule type" value="Genomic_DNA"/>
</dbReference>
<dbReference type="Proteomes" id="UP000289738">
    <property type="component" value="Chromosome B04"/>
</dbReference>
<organism evidence="1 2">
    <name type="scientific">Arachis hypogaea</name>
    <name type="common">Peanut</name>
    <dbReference type="NCBI Taxonomy" id="3818"/>
    <lineage>
        <taxon>Eukaryota</taxon>
        <taxon>Viridiplantae</taxon>
        <taxon>Streptophyta</taxon>
        <taxon>Embryophyta</taxon>
        <taxon>Tracheophyta</taxon>
        <taxon>Spermatophyta</taxon>
        <taxon>Magnoliopsida</taxon>
        <taxon>eudicotyledons</taxon>
        <taxon>Gunneridae</taxon>
        <taxon>Pentapetalae</taxon>
        <taxon>rosids</taxon>
        <taxon>fabids</taxon>
        <taxon>Fabales</taxon>
        <taxon>Fabaceae</taxon>
        <taxon>Papilionoideae</taxon>
        <taxon>50 kb inversion clade</taxon>
        <taxon>dalbergioids sensu lato</taxon>
        <taxon>Dalbergieae</taxon>
        <taxon>Pterocarpus clade</taxon>
        <taxon>Arachis</taxon>
    </lineage>
</organism>
<reference evidence="1 2" key="1">
    <citation type="submission" date="2019-01" db="EMBL/GenBank/DDBJ databases">
        <title>Sequencing of cultivated peanut Arachis hypogaea provides insights into genome evolution and oil improvement.</title>
        <authorList>
            <person name="Chen X."/>
        </authorList>
    </citation>
    <scope>NUCLEOTIDE SEQUENCE [LARGE SCALE GENOMIC DNA]</scope>
    <source>
        <strain evidence="2">cv. Fuhuasheng</strain>
        <tissue evidence="1">Leaves</tissue>
    </source>
</reference>
<keyword evidence="2" id="KW-1185">Reference proteome</keyword>
<accession>A0A444ZMB7</accession>